<organism evidence="1 2">
    <name type="scientific">Diversispora eburnea</name>
    <dbReference type="NCBI Taxonomy" id="1213867"/>
    <lineage>
        <taxon>Eukaryota</taxon>
        <taxon>Fungi</taxon>
        <taxon>Fungi incertae sedis</taxon>
        <taxon>Mucoromycota</taxon>
        <taxon>Glomeromycotina</taxon>
        <taxon>Glomeromycetes</taxon>
        <taxon>Diversisporales</taxon>
        <taxon>Diversisporaceae</taxon>
        <taxon>Diversispora</taxon>
    </lineage>
</organism>
<evidence type="ECO:0000313" key="2">
    <source>
        <dbReference type="Proteomes" id="UP000789706"/>
    </source>
</evidence>
<sequence length="70" mass="8237">VILGVKQKIKFRVKFARKRIKKYVLKSVIKDNEIKNRLNRNNESIIKFGFSGGSTWEKDIKIENMIAQDL</sequence>
<feature type="non-terminal residue" evidence="1">
    <location>
        <position position="70"/>
    </location>
</feature>
<comment type="caution">
    <text evidence="1">The sequence shown here is derived from an EMBL/GenBank/DDBJ whole genome shotgun (WGS) entry which is preliminary data.</text>
</comment>
<reference evidence="1" key="1">
    <citation type="submission" date="2021-06" db="EMBL/GenBank/DDBJ databases">
        <authorList>
            <person name="Kallberg Y."/>
            <person name="Tangrot J."/>
            <person name="Rosling A."/>
        </authorList>
    </citation>
    <scope>NUCLEOTIDE SEQUENCE</scope>
    <source>
        <strain evidence="1">AZ414A</strain>
    </source>
</reference>
<accession>A0A9N9E027</accession>
<evidence type="ECO:0000313" key="1">
    <source>
        <dbReference type="EMBL" id="CAG8659021.1"/>
    </source>
</evidence>
<protein>
    <submittedName>
        <fullName evidence="1">4777_t:CDS:1</fullName>
    </submittedName>
</protein>
<dbReference type="EMBL" id="CAJVPK010008003">
    <property type="protein sequence ID" value="CAG8659021.1"/>
    <property type="molecule type" value="Genomic_DNA"/>
</dbReference>
<keyword evidence="2" id="KW-1185">Reference proteome</keyword>
<proteinExistence type="predicted"/>
<dbReference type="Proteomes" id="UP000789706">
    <property type="component" value="Unassembled WGS sequence"/>
</dbReference>
<dbReference type="AlphaFoldDB" id="A0A9N9E027"/>
<name>A0A9N9E027_9GLOM</name>
<feature type="non-terminal residue" evidence="1">
    <location>
        <position position="1"/>
    </location>
</feature>
<gene>
    <name evidence="1" type="ORF">DEBURN_LOCUS11703</name>
</gene>